<dbReference type="Gene3D" id="3.40.50.300">
    <property type="entry name" value="P-loop containing nucleotide triphosphate hydrolases"/>
    <property type="match status" value="1"/>
</dbReference>
<proteinExistence type="predicted"/>
<dbReference type="AlphaFoldDB" id="A0A6C0GJN1"/>
<dbReference type="EMBL" id="CP048222">
    <property type="protein sequence ID" value="QHT68248.1"/>
    <property type="molecule type" value="Genomic_DNA"/>
</dbReference>
<sequence length="213" mass="23842">MLEIRHYKKYYNGILVLDIPHLVFPAGIHWIKGKNGSGKTTLFKTLAGLVPFEGTIQLDSQTDLRKQAVPYRMKVNYGEAEPVYPGFLSAKDLIHFVSAAKKAPTGQADSLIEVFQMDHYIHTPCATYSSGMLKKLSLVLAFLGKPSLIILDEPLTTIDDATATQVYHLIQRYWLESNTSFLLSSHHQFDFSALSVSTTFLVENQTVIPLPVK</sequence>
<dbReference type="RefSeq" id="WP_162444263.1">
    <property type="nucleotide sequence ID" value="NZ_CP048222.1"/>
</dbReference>
<organism evidence="5 6">
    <name type="scientific">Rhodocytophaga rosea</name>
    <dbReference type="NCBI Taxonomy" id="2704465"/>
    <lineage>
        <taxon>Bacteria</taxon>
        <taxon>Pseudomonadati</taxon>
        <taxon>Bacteroidota</taxon>
        <taxon>Cytophagia</taxon>
        <taxon>Cytophagales</taxon>
        <taxon>Rhodocytophagaceae</taxon>
        <taxon>Rhodocytophaga</taxon>
    </lineage>
</organism>
<dbReference type="Proteomes" id="UP000480178">
    <property type="component" value="Chromosome"/>
</dbReference>
<keyword evidence="1" id="KW-0813">Transport</keyword>
<evidence type="ECO:0000256" key="1">
    <source>
        <dbReference type="ARBA" id="ARBA00022448"/>
    </source>
</evidence>
<dbReference type="KEGG" id="rhoz:GXP67_17170"/>
<evidence type="ECO:0000313" key="6">
    <source>
        <dbReference type="Proteomes" id="UP000480178"/>
    </source>
</evidence>
<dbReference type="GO" id="GO:0016887">
    <property type="term" value="F:ATP hydrolysis activity"/>
    <property type="evidence" value="ECO:0007669"/>
    <property type="project" value="InterPro"/>
</dbReference>
<protein>
    <submittedName>
        <fullName evidence="5">ABC transporter ATP-binding protein</fullName>
    </submittedName>
</protein>
<dbReference type="GO" id="GO:0005524">
    <property type="term" value="F:ATP binding"/>
    <property type="evidence" value="ECO:0007669"/>
    <property type="project" value="UniProtKB-KW"/>
</dbReference>
<keyword evidence="3 5" id="KW-0067">ATP-binding</keyword>
<dbReference type="PROSITE" id="PS00211">
    <property type="entry name" value="ABC_TRANSPORTER_1"/>
    <property type="match status" value="1"/>
</dbReference>
<dbReference type="PANTHER" id="PTHR42939:SF1">
    <property type="entry name" value="ABC TRANSPORTER ATP-BINDING PROTEIN ALBC-RELATED"/>
    <property type="match status" value="1"/>
</dbReference>
<dbReference type="InterPro" id="IPR051782">
    <property type="entry name" value="ABC_Transporter_VariousFunc"/>
</dbReference>
<dbReference type="PANTHER" id="PTHR42939">
    <property type="entry name" value="ABC TRANSPORTER ATP-BINDING PROTEIN ALBC-RELATED"/>
    <property type="match status" value="1"/>
</dbReference>
<evidence type="ECO:0000256" key="2">
    <source>
        <dbReference type="ARBA" id="ARBA00022741"/>
    </source>
</evidence>
<dbReference type="SUPFAM" id="SSF52540">
    <property type="entry name" value="P-loop containing nucleoside triphosphate hydrolases"/>
    <property type="match status" value="1"/>
</dbReference>
<reference evidence="5 6" key="1">
    <citation type="submission" date="2020-01" db="EMBL/GenBank/DDBJ databases">
        <authorList>
            <person name="Kim M.K."/>
        </authorList>
    </citation>
    <scope>NUCLEOTIDE SEQUENCE [LARGE SCALE GENOMIC DNA]</scope>
    <source>
        <strain evidence="5 6">172606-1</strain>
    </source>
</reference>
<gene>
    <name evidence="5" type="ORF">GXP67_17170</name>
</gene>
<name>A0A6C0GJN1_9BACT</name>
<dbReference type="Pfam" id="PF00005">
    <property type="entry name" value="ABC_tran"/>
    <property type="match status" value="1"/>
</dbReference>
<evidence type="ECO:0000313" key="5">
    <source>
        <dbReference type="EMBL" id="QHT68248.1"/>
    </source>
</evidence>
<feature type="domain" description="ABC transporter" evidence="4">
    <location>
        <begin position="2"/>
        <end position="210"/>
    </location>
</feature>
<dbReference type="InterPro" id="IPR003439">
    <property type="entry name" value="ABC_transporter-like_ATP-bd"/>
</dbReference>
<dbReference type="InterPro" id="IPR027417">
    <property type="entry name" value="P-loop_NTPase"/>
</dbReference>
<evidence type="ECO:0000256" key="3">
    <source>
        <dbReference type="ARBA" id="ARBA00022840"/>
    </source>
</evidence>
<keyword evidence="6" id="KW-1185">Reference proteome</keyword>
<accession>A0A6C0GJN1</accession>
<evidence type="ECO:0000259" key="4">
    <source>
        <dbReference type="PROSITE" id="PS50893"/>
    </source>
</evidence>
<keyword evidence="2" id="KW-0547">Nucleotide-binding</keyword>
<dbReference type="PROSITE" id="PS50893">
    <property type="entry name" value="ABC_TRANSPORTER_2"/>
    <property type="match status" value="1"/>
</dbReference>
<dbReference type="InterPro" id="IPR017871">
    <property type="entry name" value="ABC_transporter-like_CS"/>
</dbReference>